<keyword evidence="2" id="KW-0547">Nucleotide-binding</keyword>
<dbReference type="InterPro" id="IPR027417">
    <property type="entry name" value="P-loop_NTPase"/>
</dbReference>
<dbReference type="SUPFAM" id="SSF52540">
    <property type="entry name" value="P-loop containing nucleoside triphosphate hydrolases"/>
    <property type="match status" value="1"/>
</dbReference>
<dbReference type="GO" id="GO:0005524">
    <property type="term" value="F:ATP binding"/>
    <property type="evidence" value="ECO:0007669"/>
    <property type="project" value="UniProtKB-KW"/>
</dbReference>
<dbReference type="AlphaFoldDB" id="A0AAV0BUE2"/>
<keyword evidence="5" id="KW-0067">ATP-binding</keyword>
<dbReference type="GO" id="GO:0003724">
    <property type="term" value="F:RNA helicase activity"/>
    <property type="evidence" value="ECO:0007669"/>
    <property type="project" value="UniProtKB-EC"/>
</dbReference>
<dbReference type="GO" id="GO:0005829">
    <property type="term" value="C:cytosol"/>
    <property type="evidence" value="ECO:0007669"/>
    <property type="project" value="TreeGrafter"/>
</dbReference>
<feature type="region of interest" description="Disordered" evidence="8">
    <location>
        <begin position="101"/>
        <end position="199"/>
    </location>
</feature>
<keyword evidence="12" id="KW-1185">Reference proteome</keyword>
<evidence type="ECO:0000259" key="9">
    <source>
        <dbReference type="PROSITE" id="PS51192"/>
    </source>
</evidence>
<evidence type="ECO:0000256" key="4">
    <source>
        <dbReference type="ARBA" id="ARBA00022806"/>
    </source>
</evidence>
<accession>A0AAV0BUE2</accession>
<evidence type="ECO:0000256" key="6">
    <source>
        <dbReference type="ARBA" id="ARBA00022884"/>
    </source>
</evidence>
<dbReference type="PROSITE" id="PS51192">
    <property type="entry name" value="HELICASE_ATP_BIND_1"/>
    <property type="match status" value="1"/>
</dbReference>
<dbReference type="CDD" id="cd17947">
    <property type="entry name" value="DEADc_DDX27"/>
    <property type="match status" value="1"/>
</dbReference>
<evidence type="ECO:0000256" key="1">
    <source>
        <dbReference type="ARBA" id="ARBA00012552"/>
    </source>
</evidence>
<dbReference type="SMART" id="SM00490">
    <property type="entry name" value="HELICc"/>
    <property type="match status" value="1"/>
</dbReference>
<keyword evidence="3 11" id="KW-0378">Hydrolase</keyword>
<dbReference type="InterPro" id="IPR014001">
    <property type="entry name" value="Helicase_ATP-bd"/>
</dbReference>
<keyword evidence="6" id="KW-0694">RNA-binding</keyword>
<feature type="region of interest" description="Disordered" evidence="8">
    <location>
        <begin position="743"/>
        <end position="855"/>
    </location>
</feature>
<feature type="compositionally biased region" description="Basic and acidic residues" evidence="8">
    <location>
        <begin position="827"/>
        <end position="849"/>
    </location>
</feature>
<dbReference type="GO" id="GO:0003723">
    <property type="term" value="F:RNA binding"/>
    <property type="evidence" value="ECO:0007669"/>
    <property type="project" value="UniProtKB-KW"/>
</dbReference>
<name>A0AAV0BUE2_PHAPC</name>
<feature type="compositionally biased region" description="Acidic residues" evidence="8">
    <location>
        <begin position="118"/>
        <end position="130"/>
    </location>
</feature>
<feature type="compositionally biased region" description="Polar residues" evidence="8">
    <location>
        <begin position="751"/>
        <end position="760"/>
    </location>
</feature>
<dbReference type="InterPro" id="IPR000629">
    <property type="entry name" value="RNA-helicase_DEAD-box_CS"/>
</dbReference>
<feature type="region of interest" description="Disordered" evidence="8">
    <location>
        <begin position="1"/>
        <end position="47"/>
    </location>
</feature>
<dbReference type="PROSITE" id="PS00039">
    <property type="entry name" value="DEAD_ATP_HELICASE"/>
    <property type="match status" value="1"/>
</dbReference>
<dbReference type="Gene3D" id="3.40.50.300">
    <property type="entry name" value="P-loop containing nucleotide triphosphate hydrolases"/>
    <property type="match status" value="2"/>
</dbReference>
<sequence>MSDLVLTIESDEEEGLKPIERLSDRERNEAQSLKKQQKKKKVKDEDEGLTIEINPGFSFDGLGVDFDPILHGSNRSSQLLDLEIEDPIDRFRKKNAPPRVSIDEIILRHRQSNKDLPEVELEDWNDDSENEADRVDGSESSIAAELEDTNDEKIEEDSDSKSTSGLECDDSDGGEEEEDLVAESDDTQSGEEDLEKDTDLGREQAVDLFFDGTNVPFDEATTEELAKDTHETPFTSLPGSSRLSRPILLGLASMSITTPTTIQRQSIPLALMGKDMVCSSVTGSGKTLGYMVPILERLIWRDKKGGGRTRVMVLAPTRELAVQVYQVGKLLARYTDITFSLCVGGMNLRAQEVELRERPEIVIGTPGRLIDHVRNTHGFSLETLEILVIDEADRILEEGFHDELEEIISHCPRSRQTLLFSATVTESVADLARLSLDKPVRIKIDPPKSTAVGLTQEFLRIREDPSRKNSSKSSDLTRQAVLIALCKTSSFGKSRTIIFFRSKAGAHRMKIIFSLFSLKAEELHGDLTQEQRLKSLQKFKDGEVSYLLATDLASRGLDIKGVERVINYESPNQYDVYLHRIGRTARAGEKGCSLTLVGESDRKLVKEARKNCSAVKGAIKQRKIDPNLVTAVKKELEKISSSVSEILKEEHEEKELRKSEMELKKGVNLLEHEDEIKGRPARTWFQSNADKNKAKDLGTKAHNSVFSTKATVEPESATKKTIKRDRFDGLSRKQKRRKMALEEIKEADGRGQSSSINSSIRAAKKAQRPTRINSTMSNDEDSHQHRSKKKTLKKDKKSKGKSSFSIDLGAKQKSLGKSSTTSTGVDGKMKSKRSSDKSSLKHKSVDKNVKNNKRK</sequence>
<evidence type="ECO:0000256" key="5">
    <source>
        <dbReference type="ARBA" id="ARBA00022840"/>
    </source>
</evidence>
<evidence type="ECO:0000256" key="3">
    <source>
        <dbReference type="ARBA" id="ARBA00022801"/>
    </source>
</evidence>
<dbReference type="EC" id="3.6.4.13" evidence="1"/>
<dbReference type="CDD" id="cd18787">
    <property type="entry name" value="SF2_C_DEAD"/>
    <property type="match status" value="1"/>
</dbReference>
<feature type="domain" description="Helicase C-terminal" evidence="10">
    <location>
        <begin position="453"/>
        <end position="636"/>
    </location>
</feature>
<dbReference type="GO" id="GO:0016787">
    <property type="term" value="F:hydrolase activity"/>
    <property type="evidence" value="ECO:0007669"/>
    <property type="project" value="UniProtKB-KW"/>
</dbReference>
<dbReference type="Pfam" id="PF00270">
    <property type="entry name" value="DEAD"/>
    <property type="match status" value="1"/>
</dbReference>
<evidence type="ECO:0000313" key="11">
    <source>
        <dbReference type="EMBL" id="CAH7689885.1"/>
    </source>
</evidence>
<evidence type="ECO:0000313" key="12">
    <source>
        <dbReference type="Proteomes" id="UP001153365"/>
    </source>
</evidence>
<dbReference type="PROSITE" id="PS51194">
    <property type="entry name" value="HELICASE_CTER"/>
    <property type="match status" value="1"/>
</dbReference>
<dbReference type="PANTHER" id="PTHR47959">
    <property type="entry name" value="ATP-DEPENDENT RNA HELICASE RHLE-RELATED"/>
    <property type="match status" value="1"/>
</dbReference>
<dbReference type="PANTHER" id="PTHR47959:SF1">
    <property type="entry name" value="ATP-DEPENDENT RNA HELICASE DBPA"/>
    <property type="match status" value="1"/>
</dbReference>
<comment type="caution">
    <text evidence="11">The sequence shown here is derived from an EMBL/GenBank/DDBJ whole genome shotgun (WGS) entry which is preliminary data.</text>
</comment>
<feature type="compositionally biased region" description="Basic and acidic residues" evidence="8">
    <location>
        <begin position="15"/>
        <end position="29"/>
    </location>
</feature>
<evidence type="ECO:0000256" key="7">
    <source>
        <dbReference type="ARBA" id="ARBA00047984"/>
    </source>
</evidence>
<dbReference type="InterPro" id="IPR050079">
    <property type="entry name" value="DEAD_box_RNA_helicase"/>
</dbReference>
<evidence type="ECO:0000256" key="8">
    <source>
        <dbReference type="SAM" id="MobiDB-lite"/>
    </source>
</evidence>
<comment type="catalytic activity">
    <reaction evidence="7">
        <text>ATP + H2O = ADP + phosphate + H(+)</text>
        <dbReference type="Rhea" id="RHEA:13065"/>
        <dbReference type="ChEBI" id="CHEBI:15377"/>
        <dbReference type="ChEBI" id="CHEBI:15378"/>
        <dbReference type="ChEBI" id="CHEBI:30616"/>
        <dbReference type="ChEBI" id="CHEBI:43474"/>
        <dbReference type="ChEBI" id="CHEBI:456216"/>
        <dbReference type="EC" id="3.6.4.13"/>
    </reaction>
</comment>
<dbReference type="Pfam" id="PF00271">
    <property type="entry name" value="Helicase_C"/>
    <property type="match status" value="1"/>
</dbReference>
<feature type="compositionally biased region" description="Basic residues" evidence="8">
    <location>
        <begin position="785"/>
        <end position="800"/>
    </location>
</feature>
<gene>
    <name evidence="11" type="ORF">PPACK8108_LOCUS25056</name>
</gene>
<dbReference type="EMBL" id="CALTRL010006150">
    <property type="protein sequence ID" value="CAH7689885.1"/>
    <property type="molecule type" value="Genomic_DNA"/>
</dbReference>
<organism evidence="11 12">
    <name type="scientific">Phakopsora pachyrhizi</name>
    <name type="common">Asian soybean rust disease fungus</name>
    <dbReference type="NCBI Taxonomy" id="170000"/>
    <lineage>
        <taxon>Eukaryota</taxon>
        <taxon>Fungi</taxon>
        <taxon>Dikarya</taxon>
        <taxon>Basidiomycota</taxon>
        <taxon>Pucciniomycotina</taxon>
        <taxon>Pucciniomycetes</taxon>
        <taxon>Pucciniales</taxon>
        <taxon>Phakopsoraceae</taxon>
        <taxon>Phakopsora</taxon>
    </lineage>
</organism>
<dbReference type="SMART" id="SM00487">
    <property type="entry name" value="DEXDc"/>
    <property type="match status" value="1"/>
</dbReference>
<feature type="compositionally biased region" description="Acidic residues" evidence="8">
    <location>
        <begin position="167"/>
        <end position="196"/>
    </location>
</feature>
<keyword evidence="4" id="KW-0347">Helicase</keyword>
<protein>
    <recommendedName>
        <fullName evidence="1">RNA helicase</fullName>
        <ecNumber evidence="1">3.6.4.13</ecNumber>
    </recommendedName>
</protein>
<proteinExistence type="predicted"/>
<dbReference type="InterPro" id="IPR001650">
    <property type="entry name" value="Helicase_C-like"/>
</dbReference>
<evidence type="ECO:0000256" key="2">
    <source>
        <dbReference type="ARBA" id="ARBA00022741"/>
    </source>
</evidence>
<dbReference type="Proteomes" id="UP001153365">
    <property type="component" value="Unassembled WGS sequence"/>
</dbReference>
<dbReference type="InterPro" id="IPR011545">
    <property type="entry name" value="DEAD/DEAH_box_helicase_dom"/>
</dbReference>
<reference evidence="11" key="1">
    <citation type="submission" date="2022-06" db="EMBL/GenBank/DDBJ databases">
        <authorList>
            <consortium name="SYNGENTA / RWTH Aachen University"/>
        </authorList>
    </citation>
    <scope>NUCLEOTIDE SEQUENCE</scope>
</reference>
<feature type="compositionally biased region" description="Acidic residues" evidence="8">
    <location>
        <begin position="145"/>
        <end position="158"/>
    </location>
</feature>
<feature type="domain" description="Helicase ATP-binding" evidence="9">
    <location>
        <begin position="267"/>
        <end position="442"/>
    </location>
</feature>
<feature type="compositionally biased region" description="Basic and acidic residues" evidence="8">
    <location>
        <begin position="101"/>
        <end position="117"/>
    </location>
</feature>
<evidence type="ECO:0000259" key="10">
    <source>
        <dbReference type="PROSITE" id="PS51194"/>
    </source>
</evidence>